<evidence type="ECO:0000256" key="4">
    <source>
        <dbReference type="ARBA" id="ARBA00022722"/>
    </source>
</evidence>
<keyword evidence="10" id="KW-1185">Reference proteome</keyword>
<dbReference type="STRING" id="205917.A0A4Y9Y617"/>
<comment type="similarity">
    <text evidence="2">Belongs to the RNase H family.</text>
</comment>
<dbReference type="EC" id="3.1.26.4" evidence="3"/>
<evidence type="ECO:0000256" key="7">
    <source>
        <dbReference type="ARBA" id="ARBA00022801"/>
    </source>
</evidence>
<evidence type="ECO:0000256" key="1">
    <source>
        <dbReference type="ARBA" id="ARBA00000077"/>
    </source>
</evidence>
<evidence type="ECO:0000256" key="3">
    <source>
        <dbReference type="ARBA" id="ARBA00012180"/>
    </source>
</evidence>
<reference evidence="9 10" key="1">
    <citation type="submission" date="2019-02" db="EMBL/GenBank/DDBJ databases">
        <title>Genome sequencing of the rare red list fungi Dentipellis fragilis.</title>
        <authorList>
            <person name="Buettner E."/>
            <person name="Kellner H."/>
        </authorList>
    </citation>
    <scope>NUCLEOTIDE SEQUENCE [LARGE SCALE GENOMIC DNA]</scope>
    <source>
        <strain evidence="9 10">DSM 105465</strain>
    </source>
</reference>
<dbReference type="PANTHER" id="PTHR10642">
    <property type="entry name" value="RIBONUCLEASE H1"/>
    <property type="match status" value="1"/>
</dbReference>
<evidence type="ECO:0000256" key="2">
    <source>
        <dbReference type="ARBA" id="ARBA00005300"/>
    </source>
</evidence>
<dbReference type="InterPro" id="IPR012337">
    <property type="entry name" value="RNaseH-like_sf"/>
</dbReference>
<dbReference type="GO" id="GO:0043137">
    <property type="term" value="P:DNA replication, removal of RNA primer"/>
    <property type="evidence" value="ECO:0007669"/>
    <property type="project" value="TreeGrafter"/>
</dbReference>
<organism evidence="9 10">
    <name type="scientific">Dentipellis fragilis</name>
    <dbReference type="NCBI Taxonomy" id="205917"/>
    <lineage>
        <taxon>Eukaryota</taxon>
        <taxon>Fungi</taxon>
        <taxon>Dikarya</taxon>
        <taxon>Basidiomycota</taxon>
        <taxon>Agaricomycotina</taxon>
        <taxon>Agaricomycetes</taxon>
        <taxon>Russulales</taxon>
        <taxon>Hericiaceae</taxon>
        <taxon>Dentipellis</taxon>
    </lineage>
</organism>
<accession>A0A4Y9Y617</accession>
<comment type="caution">
    <text evidence="9">The sequence shown here is derived from an EMBL/GenBank/DDBJ whole genome shotgun (WGS) entry which is preliminary data.</text>
</comment>
<evidence type="ECO:0000256" key="6">
    <source>
        <dbReference type="ARBA" id="ARBA00022759"/>
    </source>
</evidence>
<dbReference type="PANTHER" id="PTHR10642:SF26">
    <property type="entry name" value="RIBONUCLEASE H1"/>
    <property type="match status" value="1"/>
</dbReference>
<evidence type="ECO:0000313" key="9">
    <source>
        <dbReference type="EMBL" id="TFY57936.1"/>
    </source>
</evidence>
<feature type="domain" description="RNase H type-1" evidence="8">
    <location>
        <begin position="1"/>
        <end position="122"/>
    </location>
</feature>
<dbReference type="InterPro" id="IPR036397">
    <property type="entry name" value="RNaseH_sf"/>
</dbReference>
<evidence type="ECO:0000259" key="8">
    <source>
        <dbReference type="PROSITE" id="PS50879"/>
    </source>
</evidence>
<dbReference type="InterPro" id="IPR002156">
    <property type="entry name" value="RNaseH_domain"/>
</dbReference>
<name>A0A4Y9Y617_9AGAM</name>
<dbReference type="Proteomes" id="UP000298327">
    <property type="component" value="Unassembled WGS sequence"/>
</dbReference>
<keyword evidence="7" id="KW-0378">Hydrolase</keyword>
<comment type="catalytic activity">
    <reaction evidence="1">
        <text>Endonucleolytic cleavage to 5'-phosphomonoester.</text>
        <dbReference type="EC" id="3.1.26.4"/>
    </reaction>
</comment>
<keyword evidence="4" id="KW-0540">Nuclease</keyword>
<dbReference type="EMBL" id="SEOQ01000714">
    <property type="protein sequence ID" value="TFY57936.1"/>
    <property type="molecule type" value="Genomic_DNA"/>
</dbReference>
<gene>
    <name evidence="9" type="ORF">EVG20_g8344</name>
</gene>
<dbReference type="SUPFAM" id="SSF53098">
    <property type="entry name" value="Ribonuclease H-like"/>
    <property type="match status" value="1"/>
</dbReference>
<dbReference type="Gene3D" id="3.30.420.10">
    <property type="entry name" value="Ribonuclease H-like superfamily/Ribonuclease H"/>
    <property type="match status" value="1"/>
</dbReference>
<sequence>MMVFVRNISERCPGTPTNNRAELIAIIRVFETTQVSRKPLLILTDSSYSIDCFEKWLPGWIRRGFRTSKGGDIKNLGLIQYLAALLKERGMAGQKIKLQHVRGHSGIPGNDGADALAVAGCTLPELPDRDWEALRLEVEERMLKMDMTDAKKVEVTVEEKKVMIVEEEDVDPSIYEDMILDDDELAEMGRTGDFDKY</sequence>
<dbReference type="GO" id="GO:0004523">
    <property type="term" value="F:RNA-DNA hybrid ribonuclease activity"/>
    <property type="evidence" value="ECO:0007669"/>
    <property type="project" value="UniProtKB-EC"/>
</dbReference>
<dbReference type="InterPro" id="IPR050092">
    <property type="entry name" value="RNase_H"/>
</dbReference>
<proteinExistence type="inferred from homology"/>
<dbReference type="AlphaFoldDB" id="A0A4Y9Y617"/>
<evidence type="ECO:0000256" key="5">
    <source>
        <dbReference type="ARBA" id="ARBA00022723"/>
    </source>
</evidence>
<dbReference type="GO" id="GO:0046872">
    <property type="term" value="F:metal ion binding"/>
    <property type="evidence" value="ECO:0007669"/>
    <property type="project" value="UniProtKB-KW"/>
</dbReference>
<dbReference type="PROSITE" id="PS50879">
    <property type="entry name" value="RNASE_H_1"/>
    <property type="match status" value="1"/>
</dbReference>
<dbReference type="CDD" id="cd09280">
    <property type="entry name" value="RNase_HI_eukaryote_like"/>
    <property type="match status" value="1"/>
</dbReference>
<keyword evidence="6" id="KW-0255">Endonuclease</keyword>
<protein>
    <recommendedName>
        <fullName evidence="3">ribonuclease H</fullName>
        <ecNumber evidence="3">3.1.26.4</ecNumber>
    </recommendedName>
</protein>
<dbReference type="OrthoDB" id="245563at2759"/>
<keyword evidence="5" id="KW-0479">Metal-binding</keyword>
<evidence type="ECO:0000313" key="10">
    <source>
        <dbReference type="Proteomes" id="UP000298327"/>
    </source>
</evidence>
<dbReference type="Pfam" id="PF00075">
    <property type="entry name" value="RNase_H"/>
    <property type="match status" value="1"/>
</dbReference>
<dbReference type="GO" id="GO:0003676">
    <property type="term" value="F:nucleic acid binding"/>
    <property type="evidence" value="ECO:0007669"/>
    <property type="project" value="InterPro"/>
</dbReference>